<accession>A0A941VZQ9</accession>
<evidence type="ECO:0000313" key="2">
    <source>
        <dbReference type="Proteomes" id="UP000722750"/>
    </source>
</evidence>
<dbReference type="InterPro" id="IPR022453">
    <property type="entry name" value="Znf_MqsA-type"/>
</dbReference>
<dbReference type="EMBL" id="JAANXD010000013">
    <property type="protein sequence ID" value="MBS1257178.1"/>
    <property type="molecule type" value="Genomic_DNA"/>
</dbReference>
<comment type="caution">
    <text evidence="1">The sequence shown here is derived from an EMBL/GenBank/DDBJ whole genome shotgun (WGS) entry which is preliminary data.</text>
</comment>
<gene>
    <name evidence="1" type="ORF">MAG551_00214</name>
</gene>
<reference evidence="1" key="1">
    <citation type="journal article" date="2021" name="ISME J.">
        <title>Fine-scale metabolic discontinuity in a stratified prokaryote microbiome of a Red Sea deep halocline.</title>
        <authorList>
            <person name="Michoud G."/>
            <person name="Ngugi D.K."/>
            <person name="Barozzi A."/>
            <person name="Merlino G."/>
            <person name="Calleja M.L."/>
            <person name="Delgado-Huertas A."/>
            <person name="Moran X.A.G."/>
            <person name="Daffonchio D."/>
        </authorList>
    </citation>
    <scope>NUCLEOTIDE SEQUENCE</scope>
    <source>
        <strain evidence="1">SuakinDeep_MAG55_1</strain>
    </source>
</reference>
<dbReference type="Proteomes" id="UP000722750">
    <property type="component" value="Unassembled WGS sequence"/>
</dbReference>
<dbReference type="AlphaFoldDB" id="A0A941VZQ9"/>
<proteinExistence type="predicted"/>
<dbReference type="Gene3D" id="3.10.20.860">
    <property type="match status" value="1"/>
</dbReference>
<evidence type="ECO:0000313" key="1">
    <source>
        <dbReference type="EMBL" id="MBS1257178.1"/>
    </source>
</evidence>
<organism evidence="1 2">
    <name type="scientific">Candidatus Scalindua arabica</name>
    <dbReference type="NCBI Taxonomy" id="1127984"/>
    <lineage>
        <taxon>Bacteria</taxon>
        <taxon>Pseudomonadati</taxon>
        <taxon>Planctomycetota</taxon>
        <taxon>Candidatus Brocadiia</taxon>
        <taxon>Candidatus Brocadiales</taxon>
        <taxon>Candidatus Scalinduaceae</taxon>
        <taxon>Candidatus Scalindua</taxon>
    </lineage>
</organism>
<evidence type="ECO:0008006" key="3">
    <source>
        <dbReference type="Google" id="ProtNLM"/>
    </source>
</evidence>
<protein>
    <recommendedName>
        <fullName evidence="3">YgiT-type zinc finger domain-containing protein</fullName>
    </recommendedName>
</protein>
<dbReference type="NCBIfam" id="TIGR03831">
    <property type="entry name" value="YgiT_finger"/>
    <property type="match status" value="1"/>
</dbReference>
<sequence length="74" mass="8276">MKCSIKGCPGEYEGKSILHTVRYKGKVVVIDQVPAEVCSVCDDVLLKPETIRHIEQLLKKSTVPVETVPLYEYA</sequence>
<name>A0A941VZQ9_9BACT</name>